<organism evidence="1">
    <name type="scientific">Oryza nivara</name>
    <name type="common">Indian wild rice</name>
    <name type="synonym">Oryza sativa f. spontanea</name>
    <dbReference type="NCBI Taxonomy" id="4536"/>
    <lineage>
        <taxon>Eukaryota</taxon>
        <taxon>Viridiplantae</taxon>
        <taxon>Streptophyta</taxon>
        <taxon>Embryophyta</taxon>
        <taxon>Tracheophyta</taxon>
        <taxon>Spermatophyta</taxon>
        <taxon>Magnoliopsida</taxon>
        <taxon>Liliopsida</taxon>
        <taxon>Poales</taxon>
        <taxon>Poaceae</taxon>
        <taxon>BOP clade</taxon>
        <taxon>Oryzoideae</taxon>
        <taxon>Oryzeae</taxon>
        <taxon>Oryzinae</taxon>
        <taxon>Oryza</taxon>
    </lineage>
</organism>
<dbReference type="EnsemblPlants" id="ONIVA07G10430.1">
    <property type="protein sequence ID" value="ONIVA07G10430.1"/>
    <property type="gene ID" value="ONIVA07G10430"/>
</dbReference>
<sequence length="75" mass="8307">MSCCWHGDISNHQRENEQLRGRINPAPSSFCFQHHHLPATTVSSLLLTSESCAASSLPRLRHHAPLLLHSVQPGC</sequence>
<reference evidence="1" key="1">
    <citation type="submission" date="2015-04" db="UniProtKB">
        <authorList>
            <consortium name="EnsemblPlants"/>
        </authorList>
    </citation>
    <scope>IDENTIFICATION</scope>
    <source>
        <strain evidence="1">SL10</strain>
    </source>
</reference>
<dbReference type="AlphaFoldDB" id="A0A0E0HZU3"/>
<reference evidence="1" key="2">
    <citation type="submission" date="2018-04" db="EMBL/GenBank/DDBJ databases">
        <title>OnivRS2 (Oryza nivara Reference Sequence Version 2).</title>
        <authorList>
            <person name="Zhang J."/>
            <person name="Kudrna D."/>
            <person name="Lee S."/>
            <person name="Talag J."/>
            <person name="Rajasekar S."/>
            <person name="Welchert J."/>
            <person name="Hsing Y.-I."/>
            <person name="Wing R.A."/>
        </authorList>
    </citation>
    <scope>NUCLEOTIDE SEQUENCE [LARGE SCALE GENOMIC DNA]</scope>
    <source>
        <strain evidence="1">SL10</strain>
    </source>
</reference>
<proteinExistence type="predicted"/>
<name>A0A0E0HZU3_ORYNI</name>
<evidence type="ECO:0000313" key="1">
    <source>
        <dbReference type="EnsemblPlants" id="ONIVA07G10430.1"/>
    </source>
</evidence>
<evidence type="ECO:0000313" key="2">
    <source>
        <dbReference type="Proteomes" id="UP000006591"/>
    </source>
</evidence>
<protein>
    <submittedName>
        <fullName evidence="1">Uncharacterized protein</fullName>
    </submittedName>
</protein>
<keyword evidence="2" id="KW-1185">Reference proteome</keyword>
<accession>A0A0E0HZU3</accession>
<dbReference type="HOGENOM" id="CLU_2675316_0_0_1"/>
<dbReference type="Gramene" id="ONIVA07G10430.1">
    <property type="protein sequence ID" value="ONIVA07G10430.1"/>
    <property type="gene ID" value="ONIVA07G10430"/>
</dbReference>
<dbReference type="Proteomes" id="UP000006591">
    <property type="component" value="Chromosome 7"/>
</dbReference>